<evidence type="ECO:0000313" key="10">
    <source>
        <dbReference type="Proteomes" id="UP000275076"/>
    </source>
</evidence>
<comment type="function">
    <text evidence="7">Essential cell division protein.</text>
</comment>
<name>A0A428MYS2_9BACI</name>
<dbReference type="Pfam" id="PF04977">
    <property type="entry name" value="DivIC"/>
    <property type="match status" value="1"/>
</dbReference>
<keyword evidence="5 7" id="KW-0472">Membrane</keyword>
<dbReference type="GO" id="GO:0032153">
    <property type="term" value="C:cell division site"/>
    <property type="evidence" value="ECO:0007669"/>
    <property type="project" value="UniProtKB-UniRule"/>
</dbReference>
<feature type="transmembrane region" description="Helical" evidence="7">
    <location>
        <begin position="44"/>
        <end position="64"/>
    </location>
</feature>
<dbReference type="GO" id="GO:0043093">
    <property type="term" value="P:FtsZ-dependent cytokinesis"/>
    <property type="evidence" value="ECO:0007669"/>
    <property type="project" value="UniProtKB-UniRule"/>
</dbReference>
<dbReference type="OrthoDB" id="2989137at2"/>
<evidence type="ECO:0000256" key="1">
    <source>
        <dbReference type="ARBA" id="ARBA00022475"/>
    </source>
</evidence>
<evidence type="ECO:0000256" key="3">
    <source>
        <dbReference type="ARBA" id="ARBA00022692"/>
    </source>
</evidence>
<comment type="similarity">
    <text evidence="7">Belongs to the FtsL family.</text>
</comment>
<proteinExistence type="inferred from homology"/>
<dbReference type="GO" id="GO:0005886">
    <property type="term" value="C:plasma membrane"/>
    <property type="evidence" value="ECO:0007669"/>
    <property type="project" value="UniProtKB-SubCell"/>
</dbReference>
<dbReference type="InterPro" id="IPR011922">
    <property type="entry name" value="Cell_div_FtsL"/>
</dbReference>
<organism evidence="9 10">
    <name type="scientific">Salibacterium salarium</name>
    <dbReference type="NCBI Taxonomy" id="284579"/>
    <lineage>
        <taxon>Bacteria</taxon>
        <taxon>Bacillati</taxon>
        <taxon>Bacillota</taxon>
        <taxon>Bacilli</taxon>
        <taxon>Bacillales</taxon>
        <taxon>Bacillaceae</taxon>
    </lineage>
</organism>
<evidence type="ECO:0000313" key="9">
    <source>
        <dbReference type="EMBL" id="RSL31318.1"/>
    </source>
</evidence>
<protein>
    <recommendedName>
        <fullName evidence="7 8">Cell division protein FtsL</fullName>
    </recommendedName>
</protein>
<keyword evidence="10" id="KW-1185">Reference proteome</keyword>
<evidence type="ECO:0000256" key="8">
    <source>
        <dbReference type="NCBIfam" id="TIGR02209"/>
    </source>
</evidence>
<accession>A0A428MYS2</accession>
<keyword evidence="4 7" id="KW-1133">Transmembrane helix</keyword>
<sequence>MLGGSALDNLAQQLQRQNQEKETIQPQVEKHQIPGKVTKGEKGIFFVMILAVVIASFIVVTNYANIYAQEREISSLNQSINEQTETNRSLELEVSELSSPDRIMYYAKEELGMELDDEKVKVIQGATP</sequence>
<dbReference type="Proteomes" id="UP000275076">
    <property type="component" value="Unassembled WGS sequence"/>
</dbReference>
<comment type="subcellular location">
    <subcellularLocation>
        <location evidence="7">Cell membrane</location>
        <topology evidence="7">Single-pass type II membrane protein</topology>
    </subcellularLocation>
    <text evidence="7">Localizes to the division septum where it forms a ring structure.</text>
</comment>
<dbReference type="InterPro" id="IPR007060">
    <property type="entry name" value="FtsL/DivIC"/>
</dbReference>
<dbReference type="NCBIfam" id="TIGR02209">
    <property type="entry name" value="ftsL_broad"/>
    <property type="match status" value="1"/>
</dbReference>
<dbReference type="AlphaFoldDB" id="A0A428MYS2"/>
<dbReference type="EMBL" id="RBVX01000026">
    <property type="protein sequence ID" value="RSL31318.1"/>
    <property type="molecule type" value="Genomic_DNA"/>
</dbReference>
<keyword evidence="1 7" id="KW-1003">Cell membrane</keyword>
<dbReference type="HAMAP" id="MF_00910">
    <property type="entry name" value="FtsL"/>
    <property type="match status" value="1"/>
</dbReference>
<evidence type="ECO:0000256" key="4">
    <source>
        <dbReference type="ARBA" id="ARBA00022989"/>
    </source>
</evidence>
<evidence type="ECO:0000256" key="7">
    <source>
        <dbReference type="HAMAP-Rule" id="MF_00910"/>
    </source>
</evidence>
<evidence type="ECO:0000256" key="5">
    <source>
        <dbReference type="ARBA" id="ARBA00023136"/>
    </source>
</evidence>
<evidence type="ECO:0000256" key="6">
    <source>
        <dbReference type="ARBA" id="ARBA00023306"/>
    </source>
</evidence>
<keyword evidence="2 7" id="KW-0132">Cell division</keyword>
<reference evidence="9 10" key="1">
    <citation type="submission" date="2018-10" db="EMBL/GenBank/DDBJ databases">
        <title>Draft genome sequence of Bacillus salarius IM0101, isolated from a hypersaline soil in Inner Mongolia, China.</title>
        <authorList>
            <person name="Yamprayoonswat W."/>
            <person name="Boonvisut S."/>
            <person name="Jumpathong W."/>
            <person name="Sittihan S."/>
            <person name="Ruangsuj P."/>
            <person name="Wanthongcharoen S."/>
            <person name="Thongpramul N."/>
            <person name="Pimmason S."/>
            <person name="Yu B."/>
            <person name="Yasawong M."/>
        </authorList>
    </citation>
    <scope>NUCLEOTIDE SEQUENCE [LARGE SCALE GENOMIC DNA]</scope>
    <source>
        <strain evidence="9 10">IM0101</strain>
    </source>
</reference>
<evidence type="ECO:0000256" key="2">
    <source>
        <dbReference type="ARBA" id="ARBA00022618"/>
    </source>
</evidence>
<comment type="caution">
    <text evidence="9">The sequence shown here is derived from an EMBL/GenBank/DDBJ whole genome shotgun (WGS) entry which is preliminary data.</text>
</comment>
<keyword evidence="3 7" id="KW-0812">Transmembrane</keyword>
<keyword evidence="6 7" id="KW-0131">Cell cycle</keyword>
<gene>
    <name evidence="7 9" type="primary">ftsL</name>
    <name evidence="9" type="ORF">D7Z54_21790</name>
</gene>